<protein>
    <submittedName>
        <fullName evidence="1">Uncharacterized protein</fullName>
    </submittedName>
</protein>
<dbReference type="AlphaFoldDB" id="B6W2T9"/>
<reference evidence="1 2" key="2">
    <citation type="submission" date="2008-10" db="EMBL/GenBank/DDBJ databases">
        <authorList>
            <person name="Fulton L."/>
            <person name="Clifton S."/>
            <person name="Fulton B."/>
            <person name="Xu J."/>
            <person name="Minx P."/>
            <person name="Pepin K.H."/>
            <person name="Johnson M."/>
            <person name="Thiruvilangam P."/>
            <person name="Bhonagiri V."/>
            <person name="Nash W.E."/>
            <person name="Mardis E.R."/>
            <person name="Wilson R.K."/>
        </authorList>
    </citation>
    <scope>NUCLEOTIDE SEQUENCE [LARGE SCALE GENOMIC DNA]</scope>
    <source>
        <strain evidence="1 2">DSM 17855</strain>
    </source>
</reference>
<dbReference type="EMBL" id="ABWZ01000075">
    <property type="protein sequence ID" value="EEB23632.1"/>
    <property type="molecule type" value="Genomic_DNA"/>
</dbReference>
<dbReference type="HOGENOM" id="CLU_1841090_0_0_10"/>
<accession>B6W2T9</accession>
<reference evidence="1 2" key="1">
    <citation type="submission" date="2008-10" db="EMBL/GenBank/DDBJ databases">
        <title>Draft genome sequence of Bacteroides dorei (DSM 17855).</title>
        <authorList>
            <person name="Sudarsanam P."/>
            <person name="Ley R."/>
            <person name="Guruge J."/>
            <person name="Turnbaugh P.J."/>
            <person name="Mahowald M."/>
            <person name="Liep D."/>
            <person name="Gordon J."/>
        </authorList>
    </citation>
    <scope>NUCLEOTIDE SEQUENCE [LARGE SCALE GENOMIC DNA]</scope>
    <source>
        <strain evidence="1 2">DSM 17855</strain>
    </source>
</reference>
<evidence type="ECO:0000313" key="1">
    <source>
        <dbReference type="EMBL" id="EEB23632.1"/>
    </source>
</evidence>
<organism evidence="1 2">
    <name type="scientific">Phocaeicola dorei DSM 17855</name>
    <dbReference type="NCBI Taxonomy" id="483217"/>
    <lineage>
        <taxon>Bacteria</taxon>
        <taxon>Pseudomonadati</taxon>
        <taxon>Bacteroidota</taxon>
        <taxon>Bacteroidia</taxon>
        <taxon>Bacteroidales</taxon>
        <taxon>Bacteroidaceae</taxon>
        <taxon>Phocaeicola</taxon>
    </lineage>
</organism>
<gene>
    <name evidence="1" type="ORF">BACDOR_04085</name>
</gene>
<evidence type="ECO:0000313" key="2">
    <source>
        <dbReference type="Proteomes" id="UP000004849"/>
    </source>
</evidence>
<dbReference type="Proteomes" id="UP000004849">
    <property type="component" value="Unassembled WGS sequence"/>
</dbReference>
<sequence>MGTFANGKYTVKEVVQAFASGKVVRGDGTVQGAFGSMCQDEEGQPVFLLEIVELDHQPSCRIPLFHGTAQIGKVINDEYPASCLQCHLLDATDDCLLEVGIKEGITIKGYTVQPFGEGIQIAVLVGIAELELFLGQLEI</sequence>
<name>B6W2T9_9BACT</name>
<proteinExistence type="predicted"/>